<proteinExistence type="predicted"/>
<protein>
    <submittedName>
        <fullName evidence="1">Uncharacterized protein</fullName>
    </submittedName>
</protein>
<sequence>MAGDANNQIWLTYVLTDEDVPNALTLCFSLKSVRTNRKIAVVASRKVSLQQREFLHWSFDMFYCLDEDRNIAGLEIEEYVKLFPLTLKSFSRCVFLAPTMLVFKNSDDIFNQYGDQQDDIVMTENENDMSIFMVRPSPIIFEILVNSLHARNGTGTKNYLRTWIQNQQETKPKFLHGRYDRILSLQNTDLLGFVKQFLKLFVY</sequence>
<dbReference type="Proteomes" id="UP001642540">
    <property type="component" value="Unassembled WGS sequence"/>
</dbReference>
<dbReference type="EMBL" id="CAXLJM020000076">
    <property type="protein sequence ID" value="CAL8129072.1"/>
    <property type="molecule type" value="Genomic_DNA"/>
</dbReference>
<keyword evidence="2" id="KW-1185">Reference proteome</keyword>
<accession>A0ABP1RJ76</accession>
<dbReference type="SUPFAM" id="SSF53448">
    <property type="entry name" value="Nucleotide-diphospho-sugar transferases"/>
    <property type="match status" value="1"/>
</dbReference>
<evidence type="ECO:0000313" key="2">
    <source>
        <dbReference type="Proteomes" id="UP001642540"/>
    </source>
</evidence>
<comment type="caution">
    <text evidence="1">The sequence shown here is derived from an EMBL/GenBank/DDBJ whole genome shotgun (WGS) entry which is preliminary data.</text>
</comment>
<name>A0ABP1RJ76_9HEXA</name>
<gene>
    <name evidence="1" type="ORF">ODALV1_LOCUS22833</name>
</gene>
<dbReference type="Gene3D" id="3.90.550.10">
    <property type="entry name" value="Spore Coat Polysaccharide Biosynthesis Protein SpsA, Chain A"/>
    <property type="match status" value="1"/>
</dbReference>
<reference evidence="1 2" key="1">
    <citation type="submission" date="2024-08" db="EMBL/GenBank/DDBJ databases">
        <authorList>
            <person name="Cucini C."/>
            <person name="Frati F."/>
        </authorList>
    </citation>
    <scope>NUCLEOTIDE SEQUENCE [LARGE SCALE GENOMIC DNA]</scope>
</reference>
<dbReference type="InterPro" id="IPR029044">
    <property type="entry name" value="Nucleotide-diphossugar_trans"/>
</dbReference>
<organism evidence="1 2">
    <name type="scientific">Orchesella dallaii</name>
    <dbReference type="NCBI Taxonomy" id="48710"/>
    <lineage>
        <taxon>Eukaryota</taxon>
        <taxon>Metazoa</taxon>
        <taxon>Ecdysozoa</taxon>
        <taxon>Arthropoda</taxon>
        <taxon>Hexapoda</taxon>
        <taxon>Collembola</taxon>
        <taxon>Entomobryomorpha</taxon>
        <taxon>Entomobryoidea</taxon>
        <taxon>Orchesellidae</taxon>
        <taxon>Orchesellinae</taxon>
        <taxon>Orchesella</taxon>
    </lineage>
</organism>
<evidence type="ECO:0000313" key="1">
    <source>
        <dbReference type="EMBL" id="CAL8129072.1"/>
    </source>
</evidence>